<feature type="transmembrane region" description="Helical" evidence="2">
    <location>
        <begin position="53"/>
        <end position="82"/>
    </location>
</feature>
<sequence>MRNVRFGKCIDTNVTVCGLSVCGLTLSACGLSVCGLTLSVCGLSVCGLSVCGLTLSACGLSVCGLSVCGLTLSVCGLSVCGLSVCGFRVCGLSVCGLTLSVCGLTLSVCGLTLSVCGLTLSVCGLTLSVCGLTLSVCGLSVCGLTLSVCGLTFSVCGLSVCSLKIRGPPNVATRPRLSLASLRGLCIVLSSPRPTYLTPHTRSSVLSLSMSLNPRGSSHSCRPLITPALNPFSSPRHTWPCDETGGVSSAPLPPTVSLAYLRLRFLHSVSLALSSILHFSSFSSPLCPLLPPSHPLAFFLLSSFLTPLFSHLSTPPVSPSSPFTPRVPLTSFSPSVHSTGLLQLLYLAARSSSSSPTSRVSSLSLSPLPQSIIPLSLLSPSQSPSPYPPLGVHPTPPLLLVLSDRLFLPLKFSERAFPPPMRPVLLAIPSSLFLFSGSPPSPALLPSLPLIRSLLLPLAQPLCPSLSTTSDASSSLLPTSPPLVSLSLSQLSSHPHTDRDPAPLPLPDCSTLPSSLWFRLLLPPTRLPRSPALPSLFLSSFFPLLIPSLFPSLVLAPFVTPLRTCVVHIPYDLSLPSYAGLTHLVSRSFGVAYFPFLPCLPLPSPLSLSSRPASPLYFLPVVPLSLSPSLFAFSPLSSLSFSFCLSSSPPRLPLASLLLLRLPSRLHPPSGLHPSPSSVPPWSSSPLSLPSVHPGGCRLPGLCPLRSLPRTFSIPGLLSFPHLALLGFSPPPPFLLSPVPRLPLPLSGRSPLSHSLSLLPPISPRSSSSLSQSTHRPSSTGFFSSMLSSGLPSSHSLPTLSLSIILPHPSPPPLPLSLALPGPPFLRPPYLTSQSSRHRHCSSDGPSSPIPTTCHERSVRLLLVLLAHLGHTSLPLDHPPCGPGGEGGGSLLPSLMPSIPPSLSPIPSPLIPPAPPPHSAPPPFPSIPPPVSPAPSLLPPPPPSPPLLLLMSLLVARHGPPASQLRSPPMDVGGGG</sequence>
<dbReference type="PROSITE" id="PS51257">
    <property type="entry name" value="PROKAR_LIPOPROTEIN"/>
    <property type="match status" value="1"/>
</dbReference>
<evidence type="ECO:0000313" key="4">
    <source>
        <dbReference type="Proteomes" id="UP001497482"/>
    </source>
</evidence>
<organism evidence="3 4">
    <name type="scientific">Knipowitschia caucasica</name>
    <name type="common">Caucasian dwarf goby</name>
    <name type="synonym">Pomatoschistus caucasicus</name>
    <dbReference type="NCBI Taxonomy" id="637954"/>
    <lineage>
        <taxon>Eukaryota</taxon>
        <taxon>Metazoa</taxon>
        <taxon>Chordata</taxon>
        <taxon>Craniata</taxon>
        <taxon>Vertebrata</taxon>
        <taxon>Euteleostomi</taxon>
        <taxon>Actinopterygii</taxon>
        <taxon>Neopterygii</taxon>
        <taxon>Teleostei</taxon>
        <taxon>Neoteleostei</taxon>
        <taxon>Acanthomorphata</taxon>
        <taxon>Gobiaria</taxon>
        <taxon>Gobiiformes</taxon>
        <taxon>Gobioidei</taxon>
        <taxon>Gobiidae</taxon>
        <taxon>Gobiinae</taxon>
        <taxon>Knipowitschia</taxon>
    </lineage>
</organism>
<keyword evidence="2" id="KW-1133">Transmembrane helix</keyword>
<feature type="region of interest" description="Disordered" evidence="1">
    <location>
        <begin position="832"/>
        <end position="852"/>
    </location>
</feature>
<feature type="region of interest" description="Disordered" evidence="1">
    <location>
        <begin position="879"/>
        <end position="898"/>
    </location>
</feature>
<feature type="region of interest" description="Disordered" evidence="1">
    <location>
        <begin position="903"/>
        <end position="943"/>
    </location>
</feature>
<protein>
    <submittedName>
        <fullName evidence="3">Uncharacterized protein</fullName>
    </submittedName>
</protein>
<keyword evidence="2" id="KW-0812">Transmembrane</keyword>
<gene>
    <name evidence="3" type="ORF">KC01_LOCUS8095</name>
</gene>
<feature type="transmembrane region" description="Helical" evidence="2">
    <location>
        <begin position="132"/>
        <end position="156"/>
    </location>
</feature>
<dbReference type="EMBL" id="OZ035835">
    <property type="protein sequence ID" value="CAL1576682.1"/>
    <property type="molecule type" value="Genomic_DNA"/>
</dbReference>
<evidence type="ECO:0000256" key="2">
    <source>
        <dbReference type="SAM" id="Phobius"/>
    </source>
</evidence>
<dbReference type="Proteomes" id="UP001497482">
    <property type="component" value="Chromosome 13"/>
</dbReference>
<name>A0AAV2JKU9_KNICA</name>
<evidence type="ECO:0000256" key="1">
    <source>
        <dbReference type="SAM" id="MobiDB-lite"/>
    </source>
</evidence>
<feature type="transmembrane region" description="Helical" evidence="2">
    <location>
        <begin position="12"/>
        <end position="33"/>
    </location>
</feature>
<keyword evidence="2" id="KW-0472">Membrane</keyword>
<proteinExistence type="predicted"/>
<feature type="transmembrane region" description="Helical" evidence="2">
    <location>
        <begin position="94"/>
        <end position="120"/>
    </location>
</feature>
<reference evidence="3 4" key="1">
    <citation type="submission" date="2024-04" db="EMBL/GenBank/DDBJ databases">
        <authorList>
            <person name="Waldvogel A.-M."/>
            <person name="Schoenle A."/>
        </authorList>
    </citation>
    <scope>NUCLEOTIDE SEQUENCE [LARGE SCALE GENOMIC DNA]</scope>
</reference>
<accession>A0AAV2JKU9</accession>
<evidence type="ECO:0000313" key="3">
    <source>
        <dbReference type="EMBL" id="CAL1576682.1"/>
    </source>
</evidence>
<dbReference type="AlphaFoldDB" id="A0AAV2JKU9"/>
<keyword evidence="4" id="KW-1185">Reference proteome</keyword>